<proteinExistence type="predicted"/>
<feature type="chain" id="PRO_5034150055" evidence="3">
    <location>
        <begin position="22"/>
        <end position="243"/>
    </location>
</feature>
<accession>A0A8H6T8Q7</accession>
<evidence type="ECO:0000256" key="1">
    <source>
        <dbReference type="SAM" id="MobiDB-lite"/>
    </source>
</evidence>
<dbReference type="AlphaFoldDB" id="A0A8H6T8Q7"/>
<gene>
    <name evidence="4" type="ORF">HMN09_00553200</name>
</gene>
<evidence type="ECO:0000313" key="5">
    <source>
        <dbReference type="Proteomes" id="UP000613580"/>
    </source>
</evidence>
<dbReference type="OrthoDB" id="3048508at2759"/>
<dbReference type="Proteomes" id="UP000613580">
    <property type="component" value="Unassembled WGS sequence"/>
</dbReference>
<feature type="transmembrane region" description="Helical" evidence="2">
    <location>
        <begin position="188"/>
        <end position="210"/>
    </location>
</feature>
<reference evidence="4" key="1">
    <citation type="submission" date="2020-05" db="EMBL/GenBank/DDBJ databases">
        <title>Mycena genomes resolve the evolution of fungal bioluminescence.</title>
        <authorList>
            <person name="Tsai I.J."/>
        </authorList>
    </citation>
    <scope>NUCLEOTIDE SEQUENCE</scope>
    <source>
        <strain evidence="4">110903Hualien_Pintung</strain>
    </source>
</reference>
<keyword evidence="2" id="KW-0812">Transmembrane</keyword>
<feature type="signal peptide" evidence="3">
    <location>
        <begin position="1"/>
        <end position="21"/>
    </location>
</feature>
<keyword evidence="5" id="KW-1185">Reference proteome</keyword>
<evidence type="ECO:0000313" key="4">
    <source>
        <dbReference type="EMBL" id="KAF7313948.1"/>
    </source>
</evidence>
<feature type="region of interest" description="Disordered" evidence="1">
    <location>
        <begin position="159"/>
        <end position="180"/>
    </location>
</feature>
<comment type="caution">
    <text evidence="4">The sequence shown here is derived from an EMBL/GenBank/DDBJ whole genome shotgun (WGS) entry which is preliminary data.</text>
</comment>
<evidence type="ECO:0000256" key="2">
    <source>
        <dbReference type="SAM" id="Phobius"/>
    </source>
</evidence>
<keyword evidence="3" id="KW-0732">Signal</keyword>
<sequence>MRFRTLETLLLVAASAGAAYGRLTNITLDDTSPEIIYTAALPSDVLFRCSALTRTPRVCDLGLVPALYNGTSTVTSAPIVVSFTGTAVYVNLGVNGTAMFGVDGNWVASFLGGDLNSVVPAANITGLVDGPHTLTMRGVRGNAAVAVQLDSVAYTYSQPDEPSIPNTPPSNSNPNNTPPPGAGAGTRVYTIILGVAFALVLAALFSIVYITCVHWGMLDCLPVCFPRGWCYGSRMKSPAVVWC</sequence>
<keyword evidence="2" id="KW-0472">Membrane</keyword>
<protein>
    <submittedName>
        <fullName evidence="4">Uncharacterized protein</fullName>
    </submittedName>
</protein>
<organism evidence="4 5">
    <name type="scientific">Mycena chlorophos</name>
    <name type="common">Agaric fungus</name>
    <name type="synonym">Agaricus chlorophos</name>
    <dbReference type="NCBI Taxonomy" id="658473"/>
    <lineage>
        <taxon>Eukaryota</taxon>
        <taxon>Fungi</taxon>
        <taxon>Dikarya</taxon>
        <taxon>Basidiomycota</taxon>
        <taxon>Agaricomycotina</taxon>
        <taxon>Agaricomycetes</taxon>
        <taxon>Agaricomycetidae</taxon>
        <taxon>Agaricales</taxon>
        <taxon>Marasmiineae</taxon>
        <taxon>Mycenaceae</taxon>
        <taxon>Mycena</taxon>
    </lineage>
</organism>
<evidence type="ECO:0000256" key="3">
    <source>
        <dbReference type="SAM" id="SignalP"/>
    </source>
</evidence>
<keyword evidence="2" id="KW-1133">Transmembrane helix</keyword>
<name>A0A8H6T8Q7_MYCCL</name>
<dbReference type="EMBL" id="JACAZE010000006">
    <property type="protein sequence ID" value="KAF7313948.1"/>
    <property type="molecule type" value="Genomic_DNA"/>
</dbReference>